<name>A0A1Y2J014_TRAC3</name>
<sequence length="190" mass="21603">MRAPSQQCDGMGNFLPEDRPLITITIILLHLLQSPPPPAQGRFLYPHRRRPALAAAPHARTHARRIRPAFASRPTHIARSLLSRLLFLLVSSTHRSLSRIVPVYRYCRQLDRTEFLPAGIPVLRTPGDSPCLLLPHADARKTCLSTSHVFILYPRHFHTLSLSHSLSLLRVRSSSPFGLYRNELLNCPYR</sequence>
<organism evidence="1 2">
    <name type="scientific">Trametes coccinea (strain BRFM310)</name>
    <name type="common">Pycnoporus coccineus</name>
    <dbReference type="NCBI Taxonomy" id="1353009"/>
    <lineage>
        <taxon>Eukaryota</taxon>
        <taxon>Fungi</taxon>
        <taxon>Dikarya</taxon>
        <taxon>Basidiomycota</taxon>
        <taxon>Agaricomycotina</taxon>
        <taxon>Agaricomycetes</taxon>
        <taxon>Polyporales</taxon>
        <taxon>Polyporaceae</taxon>
        <taxon>Trametes</taxon>
    </lineage>
</organism>
<proteinExistence type="predicted"/>
<protein>
    <submittedName>
        <fullName evidence="1">Uncharacterized protein</fullName>
    </submittedName>
</protein>
<dbReference type="Proteomes" id="UP000193067">
    <property type="component" value="Unassembled WGS sequence"/>
</dbReference>
<evidence type="ECO:0000313" key="2">
    <source>
        <dbReference type="Proteomes" id="UP000193067"/>
    </source>
</evidence>
<reference evidence="1 2" key="1">
    <citation type="journal article" date="2015" name="Biotechnol. Biofuels">
        <title>Enhanced degradation of softwood versus hardwood by the white-rot fungus Pycnoporus coccineus.</title>
        <authorList>
            <person name="Couturier M."/>
            <person name="Navarro D."/>
            <person name="Chevret D."/>
            <person name="Henrissat B."/>
            <person name="Piumi F."/>
            <person name="Ruiz-Duenas F.J."/>
            <person name="Martinez A.T."/>
            <person name="Grigoriev I.V."/>
            <person name="Riley R."/>
            <person name="Lipzen A."/>
            <person name="Berrin J.G."/>
            <person name="Master E.R."/>
            <person name="Rosso M.N."/>
        </authorList>
    </citation>
    <scope>NUCLEOTIDE SEQUENCE [LARGE SCALE GENOMIC DNA]</scope>
    <source>
        <strain evidence="1 2">BRFM310</strain>
    </source>
</reference>
<evidence type="ECO:0000313" key="1">
    <source>
        <dbReference type="EMBL" id="OSD06745.1"/>
    </source>
</evidence>
<dbReference type="EMBL" id="KZ084089">
    <property type="protein sequence ID" value="OSD06745.1"/>
    <property type="molecule type" value="Genomic_DNA"/>
</dbReference>
<dbReference type="AlphaFoldDB" id="A0A1Y2J014"/>
<keyword evidence="2" id="KW-1185">Reference proteome</keyword>
<accession>A0A1Y2J014</accession>
<gene>
    <name evidence="1" type="ORF">PYCCODRAFT_759211</name>
</gene>